<evidence type="ECO:0000256" key="3">
    <source>
        <dbReference type="ARBA" id="ARBA00023002"/>
    </source>
</evidence>
<dbReference type="Gene3D" id="3.30.70.2520">
    <property type="match status" value="1"/>
</dbReference>
<evidence type="ECO:0000256" key="1">
    <source>
        <dbReference type="ARBA" id="ARBA00022630"/>
    </source>
</evidence>
<keyword evidence="6" id="KW-1185">Reference proteome</keyword>
<dbReference type="Gene3D" id="3.30.465.10">
    <property type="match status" value="1"/>
</dbReference>
<dbReference type="PIRSF" id="PIRSF000136">
    <property type="entry name" value="LGO_GLO"/>
    <property type="match status" value="1"/>
</dbReference>
<dbReference type="InterPro" id="IPR007173">
    <property type="entry name" value="ALO_C"/>
</dbReference>
<accession>B2VFJ5</accession>
<proteinExistence type="predicted"/>
<protein>
    <submittedName>
        <fullName evidence="5">FAD linked oxidase</fullName>
    </submittedName>
</protein>
<evidence type="ECO:0000313" key="6">
    <source>
        <dbReference type="Proteomes" id="UP000001726"/>
    </source>
</evidence>
<dbReference type="InterPro" id="IPR036318">
    <property type="entry name" value="FAD-bd_PCMH-like_sf"/>
</dbReference>
<dbReference type="InterPro" id="IPR016167">
    <property type="entry name" value="FAD-bd_PCMH_sub1"/>
</dbReference>
<dbReference type="GO" id="GO:0016020">
    <property type="term" value="C:membrane"/>
    <property type="evidence" value="ECO:0007669"/>
    <property type="project" value="InterPro"/>
</dbReference>
<dbReference type="InterPro" id="IPR010031">
    <property type="entry name" value="FAD_lactone_oxidase-like"/>
</dbReference>
<gene>
    <name evidence="5" type="ordered locus">ETA_13880</name>
</gene>
<dbReference type="Pfam" id="PF04030">
    <property type="entry name" value="ALO"/>
    <property type="match status" value="1"/>
</dbReference>
<dbReference type="HOGENOM" id="CLU_003896_4_3_6"/>
<evidence type="ECO:0000256" key="2">
    <source>
        <dbReference type="ARBA" id="ARBA00022827"/>
    </source>
</evidence>
<reference evidence="5 6" key="1">
    <citation type="journal article" date="2008" name="Environ. Microbiol.">
        <title>The genome of Erwinia tasmaniensis strain Et1/99, a non-pathogenic bacterium in the genus Erwinia.</title>
        <authorList>
            <person name="Kube M."/>
            <person name="Migdoll A.M."/>
            <person name="Mueller I."/>
            <person name="Kuhl H."/>
            <person name="Beck A."/>
            <person name="Reinhardt R."/>
            <person name="Geider K."/>
        </authorList>
    </citation>
    <scope>NUCLEOTIDE SEQUENCE [LARGE SCALE GENOMIC DNA]</scope>
    <source>
        <strain evidence="6">DSM 17950 / CFBP 7177 / CIP 109463 / NCPPB 4357 / Et1/99</strain>
    </source>
</reference>
<dbReference type="GO" id="GO:0003885">
    <property type="term" value="F:D-arabinono-1,4-lactone oxidase activity"/>
    <property type="evidence" value="ECO:0007669"/>
    <property type="project" value="InterPro"/>
</dbReference>
<dbReference type="eggNOG" id="COG0277">
    <property type="taxonomic scope" value="Bacteria"/>
</dbReference>
<dbReference type="Pfam" id="PF01565">
    <property type="entry name" value="FAD_binding_4"/>
    <property type="match status" value="1"/>
</dbReference>
<sequence>MTTNTSGYPRRQPQLSPQETRLWNWAQNATLAEKSQQVRPASEKELQALLQHCRGQVRLTGSKMSPGRMLSVSKREDLLIDMSALRGFISSDEHSATFAAGTQLNEVYRVLNEMGRILPASPGVIDEQTLAGALATGTHGQGLGQSSIGDEALSFRMVLADGSVRTFDRQHPWFHAVQVSLGCLGVITEVTLRTRPAEVYTCFKHAVSADTLENDLLKWNRDAALSKAWWFPGEDQVHLWSAHVATDAERARYRDNQHELVVQEQTSDAMNQTIDQTLKEMHSDTQITDKNGKPFRTVTRFKDFSDVTGNVYQVFCRGIATPQINVEIAIPLARVGAVIKRIKRWHQLTQPHMHYPVILRCTGASESWLSPSWQQESCFFGFVVYYAEDGTLSAEGVDFLRQIEKMLAEEGGRPHWGKYFDASLYQWQALYPKWQEFCAVREALDPQHKLSNAFSERLLNGGAER</sequence>
<dbReference type="InterPro" id="IPR016164">
    <property type="entry name" value="FAD-linked_Oxase-like_C"/>
</dbReference>
<keyword evidence="2" id="KW-0274">FAD</keyword>
<dbReference type="GO" id="GO:0071949">
    <property type="term" value="F:FAD binding"/>
    <property type="evidence" value="ECO:0007669"/>
    <property type="project" value="InterPro"/>
</dbReference>
<evidence type="ECO:0000259" key="4">
    <source>
        <dbReference type="PROSITE" id="PS51387"/>
    </source>
</evidence>
<keyword evidence="3" id="KW-0560">Oxidoreductase</keyword>
<dbReference type="Gene3D" id="1.10.45.10">
    <property type="entry name" value="Vanillyl-alcohol Oxidase, Chain A, domain 4"/>
    <property type="match status" value="1"/>
</dbReference>
<dbReference type="EMBL" id="CU468135">
    <property type="protein sequence ID" value="CAO96434.1"/>
    <property type="molecule type" value="Genomic_DNA"/>
</dbReference>
<keyword evidence="1" id="KW-0285">Flavoprotein</keyword>
<dbReference type="RefSeq" id="WP_012441128.1">
    <property type="nucleotide sequence ID" value="NC_010694.1"/>
</dbReference>
<dbReference type="STRING" id="465817.ETA_13880"/>
<dbReference type="InterPro" id="IPR016171">
    <property type="entry name" value="Vanillyl_alc_oxidase_C-sub2"/>
</dbReference>
<dbReference type="OrthoDB" id="9800184at2"/>
<dbReference type="Gene3D" id="3.30.43.10">
    <property type="entry name" value="Uridine Diphospho-n-acetylenolpyruvylglucosamine Reductase, domain 2"/>
    <property type="match status" value="1"/>
</dbReference>
<evidence type="ECO:0000313" key="5">
    <source>
        <dbReference type="EMBL" id="CAO96434.1"/>
    </source>
</evidence>
<dbReference type="SUPFAM" id="SSF56176">
    <property type="entry name" value="FAD-binding/transporter-associated domain-like"/>
    <property type="match status" value="1"/>
</dbReference>
<organism evidence="5 6">
    <name type="scientific">Erwinia tasmaniensis (strain DSM 17950 / CFBP 7177 / CIP 109463 / NCPPB 4357 / Et1/99)</name>
    <dbReference type="NCBI Taxonomy" id="465817"/>
    <lineage>
        <taxon>Bacteria</taxon>
        <taxon>Pseudomonadati</taxon>
        <taxon>Pseudomonadota</taxon>
        <taxon>Gammaproteobacteria</taxon>
        <taxon>Enterobacterales</taxon>
        <taxon>Erwiniaceae</taxon>
        <taxon>Erwinia</taxon>
    </lineage>
</organism>
<dbReference type="InterPro" id="IPR016166">
    <property type="entry name" value="FAD-bd_PCMH"/>
</dbReference>
<name>B2VFJ5_ERWT9</name>
<dbReference type="AlphaFoldDB" id="B2VFJ5"/>
<dbReference type="Proteomes" id="UP000001726">
    <property type="component" value="Chromosome"/>
</dbReference>
<dbReference type="InterPro" id="IPR016169">
    <property type="entry name" value="FAD-bd_PCMH_sub2"/>
</dbReference>
<dbReference type="PROSITE" id="PS51387">
    <property type="entry name" value="FAD_PCMH"/>
    <property type="match status" value="1"/>
</dbReference>
<dbReference type="PANTHER" id="PTHR43762:SF1">
    <property type="entry name" value="D-ARABINONO-1,4-LACTONE OXIDASE"/>
    <property type="match status" value="1"/>
</dbReference>
<dbReference type="KEGG" id="eta:ETA_13880"/>
<dbReference type="InterPro" id="IPR006094">
    <property type="entry name" value="Oxid_FAD_bind_N"/>
</dbReference>
<feature type="domain" description="FAD-binding PCMH-type" evidence="4">
    <location>
        <begin position="30"/>
        <end position="197"/>
    </location>
</feature>
<dbReference type="SUPFAM" id="SSF55103">
    <property type="entry name" value="FAD-linked oxidases, C-terminal domain"/>
    <property type="match status" value="1"/>
</dbReference>
<dbReference type="PANTHER" id="PTHR43762">
    <property type="entry name" value="L-GULONOLACTONE OXIDASE"/>
    <property type="match status" value="1"/>
</dbReference>